<protein>
    <submittedName>
        <fullName evidence="1">Uncharacterized protein</fullName>
    </submittedName>
</protein>
<sequence length="210" mass="23219">MTPGLRAECEEILMRKGKIVVYLWRLQYGVVDLLNSSLATLDNHMQDYSPSGQVASGTRNSCLSNIAWRQELSTGSIGSSEIICCWGSGEWRYLTSTRQGFYSGGSYVLRHAPTVMIDCINHIGPGLAGLTASPVFNILPSDSSRQSGGTIRPNGRGCELWFPQTKPWRAMYANWRWKVHGLINLQGSLFPSLVREASCYARDGKSHESG</sequence>
<gene>
    <name evidence="1" type="ORF">BDW42DRAFT_128313</name>
</gene>
<keyword evidence="2" id="KW-1185">Reference proteome</keyword>
<proteinExistence type="predicted"/>
<dbReference type="Proteomes" id="UP000235023">
    <property type="component" value="Unassembled WGS sequence"/>
</dbReference>
<accession>A0A2J5HQ87</accession>
<evidence type="ECO:0000313" key="2">
    <source>
        <dbReference type="Proteomes" id="UP000235023"/>
    </source>
</evidence>
<evidence type="ECO:0000313" key="1">
    <source>
        <dbReference type="EMBL" id="PLN79408.1"/>
    </source>
</evidence>
<reference evidence="2" key="1">
    <citation type="submission" date="2017-12" db="EMBL/GenBank/DDBJ databases">
        <authorList>
            <consortium name="DOE Joint Genome Institute"/>
            <person name="Mondo S.J."/>
            <person name="Kjaerbolling I."/>
            <person name="Vesth T.C."/>
            <person name="Frisvad J.C."/>
            <person name="Nybo J.L."/>
            <person name="Theobald S."/>
            <person name="Kuo A."/>
            <person name="Bowyer P."/>
            <person name="Matsuda Y."/>
            <person name="Lyhne E.K."/>
            <person name="Kogle M.E."/>
            <person name="Clum A."/>
            <person name="Lipzen A."/>
            <person name="Salamov A."/>
            <person name="Ngan C.Y."/>
            <person name="Daum C."/>
            <person name="Chiniquy J."/>
            <person name="Barry K."/>
            <person name="LaButti K."/>
            <person name="Haridas S."/>
            <person name="Simmons B.A."/>
            <person name="Magnuson J.K."/>
            <person name="Mortensen U.H."/>
            <person name="Larsen T.O."/>
            <person name="Grigoriev I.V."/>
            <person name="Baker S.E."/>
            <person name="Andersen M.R."/>
            <person name="Nordberg H.P."/>
            <person name="Cantor M.N."/>
            <person name="Hua S.X."/>
        </authorList>
    </citation>
    <scope>NUCLEOTIDE SEQUENCE [LARGE SCALE GENOMIC DNA]</scope>
    <source>
        <strain evidence="2">IBT 19404</strain>
    </source>
</reference>
<name>A0A2J5HQ87_9EURO</name>
<organism evidence="1 2">
    <name type="scientific">Aspergillus taichungensis</name>
    <dbReference type="NCBI Taxonomy" id="482145"/>
    <lineage>
        <taxon>Eukaryota</taxon>
        <taxon>Fungi</taxon>
        <taxon>Dikarya</taxon>
        <taxon>Ascomycota</taxon>
        <taxon>Pezizomycotina</taxon>
        <taxon>Eurotiomycetes</taxon>
        <taxon>Eurotiomycetidae</taxon>
        <taxon>Eurotiales</taxon>
        <taxon>Aspergillaceae</taxon>
        <taxon>Aspergillus</taxon>
        <taxon>Aspergillus subgen. Circumdati</taxon>
    </lineage>
</organism>
<dbReference type="EMBL" id="KZ559561">
    <property type="protein sequence ID" value="PLN79408.1"/>
    <property type="molecule type" value="Genomic_DNA"/>
</dbReference>
<dbReference type="AlphaFoldDB" id="A0A2J5HQ87"/>